<protein>
    <submittedName>
        <fullName evidence="1">Uncharacterized protein</fullName>
    </submittedName>
</protein>
<dbReference type="Proteomes" id="UP001165960">
    <property type="component" value="Unassembled WGS sequence"/>
</dbReference>
<name>A0ACC2S1H8_9FUNG</name>
<evidence type="ECO:0000313" key="1">
    <source>
        <dbReference type="EMBL" id="KAJ9056160.1"/>
    </source>
</evidence>
<keyword evidence="2" id="KW-1185">Reference proteome</keyword>
<gene>
    <name evidence="1" type="ORF">DSO57_1035907</name>
</gene>
<evidence type="ECO:0000313" key="2">
    <source>
        <dbReference type="Proteomes" id="UP001165960"/>
    </source>
</evidence>
<organism evidence="1 2">
    <name type="scientific">Entomophthora muscae</name>
    <dbReference type="NCBI Taxonomy" id="34485"/>
    <lineage>
        <taxon>Eukaryota</taxon>
        <taxon>Fungi</taxon>
        <taxon>Fungi incertae sedis</taxon>
        <taxon>Zoopagomycota</taxon>
        <taxon>Entomophthoromycotina</taxon>
        <taxon>Entomophthoromycetes</taxon>
        <taxon>Entomophthorales</taxon>
        <taxon>Entomophthoraceae</taxon>
        <taxon>Entomophthora</taxon>
    </lineage>
</organism>
<proteinExistence type="predicted"/>
<reference evidence="1" key="1">
    <citation type="submission" date="2022-04" db="EMBL/GenBank/DDBJ databases">
        <title>Genome of the entomopathogenic fungus Entomophthora muscae.</title>
        <authorList>
            <person name="Elya C."/>
            <person name="Lovett B.R."/>
            <person name="Lee E."/>
            <person name="Macias A.M."/>
            <person name="Hajek A.E."/>
            <person name="De Bivort B.L."/>
            <person name="Kasson M.T."/>
            <person name="De Fine Licht H.H."/>
            <person name="Stajich J.E."/>
        </authorList>
    </citation>
    <scope>NUCLEOTIDE SEQUENCE</scope>
    <source>
        <strain evidence="1">Berkeley</strain>
    </source>
</reference>
<comment type="caution">
    <text evidence="1">The sequence shown here is derived from an EMBL/GenBank/DDBJ whole genome shotgun (WGS) entry which is preliminary data.</text>
</comment>
<accession>A0ACC2S1H8</accession>
<dbReference type="EMBL" id="QTSX02006009">
    <property type="protein sequence ID" value="KAJ9056160.1"/>
    <property type="molecule type" value="Genomic_DNA"/>
</dbReference>
<sequence>MAWDIKLTICSHRCQISIHKTSAADKRMTNSPILSSSGMAKWLISHLFAGVISGLDPKHSFALGTPLYAPKTSGNNPSLHATSLLRIADAQPVGVLSTFEALEKLVNEVQKVKATPSIFKNGDEKRRDLIGIQEGFYVNSRSRILDEHACFMLHRCKIYLTLDPKHGWKISYRSELYFHPAFHEALESTGALNYVYTVYGPKAVTIYSINLSWGTKFNFRVLERVRYYYLCKNSSETRMLAIHPPFLSLLEMEIFKLQPDIPPLEDGFI</sequence>